<sequence>MPNVTRLFQVVLRDGATPVSLRLRRTFGEWLVARGLPSPDGGMPLQEFEADGLRVRMERRADCGRYRVEESRGAGLLRTRITYHEPIPGLTGWVVVTVEEDGPTGGVRAPEFLPAYLRTARVSDGAVHLTDAPEVIDEHAVARLVHTLAERDRRVPIVVVTPDPQDASAATTRAGHIATAAAGAAAVVRLADMRAQDRFNKALGGDLRVYGGGIRTYLAPFDPATERSPHRHRAIGGGMLRTQGQEALRIVTEGTIGETTRRPLPGDVLRAYRIVSRILSGKSEPKDIHAAVTPPTADDAREGLRRRMMALTVRPSPVPRPAPGPATTSAVADAAEGEDVAPADQEAVVAHPEPSPVDQPVGAAQAEPAWEVSDLAPRVAKVVADELRGELETALNLAVSSNGSDDTLLRQMRVLGAHVEGLREAVIERLHGESPRERSEYDDLRDEYEILQDEYAEVVAESRKLRARIRWLEGKLATSGQPHYGLAPDEPGFEPTSLMDAVTMARDTLAHVVIGDTDAAATKLDLDYPALARAWAGKAWDALRALNAYAEASASGDFTGGGFREWCMSSTDLAIPAGMVVMTESQTVHTNGKYSAKRTFPVPVEVHPSGKVLMEAHIKLRQGGTPAPRIHFHDDSGGLTTKIWIGHIGPHLPNTLTN</sequence>
<feature type="coiled-coil region" evidence="1">
    <location>
        <begin position="434"/>
        <end position="468"/>
    </location>
</feature>
<evidence type="ECO:0000313" key="4">
    <source>
        <dbReference type="Proteomes" id="UP000588112"/>
    </source>
</evidence>
<dbReference type="AlphaFoldDB" id="A0A7W8Z7M9"/>
<protein>
    <submittedName>
        <fullName evidence="3">Uncharacterized protein</fullName>
    </submittedName>
</protein>
<evidence type="ECO:0000256" key="2">
    <source>
        <dbReference type="SAM" id="MobiDB-lite"/>
    </source>
</evidence>
<feature type="region of interest" description="Disordered" evidence="2">
    <location>
        <begin position="314"/>
        <end position="337"/>
    </location>
</feature>
<evidence type="ECO:0000256" key="1">
    <source>
        <dbReference type="SAM" id="Coils"/>
    </source>
</evidence>
<comment type="caution">
    <text evidence="3">The sequence shown here is derived from an EMBL/GenBank/DDBJ whole genome shotgun (WGS) entry which is preliminary data.</text>
</comment>
<reference evidence="3 4" key="1">
    <citation type="submission" date="2020-08" db="EMBL/GenBank/DDBJ databases">
        <title>Sequencing the genomes of 1000 actinobacteria strains.</title>
        <authorList>
            <person name="Klenk H.-P."/>
        </authorList>
    </citation>
    <scope>NUCLEOTIDE SEQUENCE [LARGE SCALE GENOMIC DNA]</scope>
    <source>
        <strain evidence="3 4">DSM 45790</strain>
    </source>
</reference>
<organism evidence="3 4">
    <name type="scientific">Sphaerisporangium krabiense</name>
    <dbReference type="NCBI Taxonomy" id="763782"/>
    <lineage>
        <taxon>Bacteria</taxon>
        <taxon>Bacillati</taxon>
        <taxon>Actinomycetota</taxon>
        <taxon>Actinomycetes</taxon>
        <taxon>Streptosporangiales</taxon>
        <taxon>Streptosporangiaceae</taxon>
        <taxon>Sphaerisporangium</taxon>
    </lineage>
</organism>
<proteinExistence type="predicted"/>
<name>A0A7W8Z7M9_9ACTN</name>
<keyword evidence="4" id="KW-1185">Reference proteome</keyword>
<keyword evidence="1" id="KW-0175">Coiled coil</keyword>
<evidence type="ECO:0000313" key="3">
    <source>
        <dbReference type="EMBL" id="MBB5628886.1"/>
    </source>
</evidence>
<dbReference type="RefSeq" id="WP_184613613.1">
    <property type="nucleotide sequence ID" value="NZ_BOOS01000002.1"/>
</dbReference>
<dbReference type="EMBL" id="JACHBR010000001">
    <property type="protein sequence ID" value="MBB5628886.1"/>
    <property type="molecule type" value="Genomic_DNA"/>
</dbReference>
<dbReference type="Proteomes" id="UP000588112">
    <property type="component" value="Unassembled WGS sequence"/>
</dbReference>
<gene>
    <name evidence="3" type="ORF">BJ981_004585</name>
</gene>
<accession>A0A7W8Z7M9</accession>